<protein>
    <submittedName>
        <fullName evidence="4">GH109</fullName>
    </submittedName>
</protein>
<gene>
    <name evidence="4" type="ORF">AVDCRST_MAG86-1365</name>
</gene>
<keyword evidence="1" id="KW-0560">Oxidoreductase</keyword>
<organism evidence="4">
    <name type="scientific">uncultured Truepera sp</name>
    <dbReference type="NCBI Taxonomy" id="543023"/>
    <lineage>
        <taxon>Bacteria</taxon>
        <taxon>Thermotogati</taxon>
        <taxon>Deinococcota</taxon>
        <taxon>Deinococci</taxon>
        <taxon>Trueperales</taxon>
        <taxon>Trueperaceae</taxon>
        <taxon>Truepera</taxon>
        <taxon>environmental samples</taxon>
    </lineage>
</organism>
<feature type="domain" description="Gfo/Idh/MocA-like oxidoreductase N-terminal" evidence="2">
    <location>
        <begin position="9"/>
        <end position="134"/>
    </location>
</feature>
<sequence>MSTPSHKRKLALFGAGGIAKVHIQGMLAHADKVECVALCDLSDANLALRAEQLGTHTDTAPALYHDWNTLLAEQSDLDAVIVALPHQLHAPAILAAAGAGKHILCEKPMCTTLAEADVILDAVARSGVTYMSAHNQLFTPVVREAKRMLDGGMIGRLRWLRTQDCFVSGAESMHGTWRGSVASQGGGELIDTGYHPSYLLLYLAGAPVAEVRGSMSRFHMNIEGEDTAGVQVRFQNGVLGEILTSWAMELPYGTHQIHLVGEKGELFGSGTELFYLPAGFTEPARYLLPTIASTFTEEIGHFADCLLTGERPLHGAEEGRAVLELILKASENASGWQASAPKQQLLEASR</sequence>
<dbReference type="PANTHER" id="PTHR43818">
    <property type="entry name" value="BCDNA.GH03377"/>
    <property type="match status" value="1"/>
</dbReference>
<dbReference type="PANTHER" id="PTHR43818:SF11">
    <property type="entry name" value="BCDNA.GH03377"/>
    <property type="match status" value="1"/>
</dbReference>
<evidence type="ECO:0000256" key="1">
    <source>
        <dbReference type="ARBA" id="ARBA00023002"/>
    </source>
</evidence>
<evidence type="ECO:0000259" key="2">
    <source>
        <dbReference type="Pfam" id="PF01408"/>
    </source>
</evidence>
<accession>A0A6J4V790</accession>
<dbReference type="GO" id="GO:0016491">
    <property type="term" value="F:oxidoreductase activity"/>
    <property type="evidence" value="ECO:0007669"/>
    <property type="project" value="UniProtKB-KW"/>
</dbReference>
<dbReference type="Gene3D" id="3.40.50.720">
    <property type="entry name" value="NAD(P)-binding Rossmann-like Domain"/>
    <property type="match status" value="1"/>
</dbReference>
<dbReference type="Pfam" id="PF22725">
    <property type="entry name" value="GFO_IDH_MocA_C3"/>
    <property type="match status" value="1"/>
</dbReference>
<reference evidence="4" key="1">
    <citation type="submission" date="2020-02" db="EMBL/GenBank/DDBJ databases">
        <authorList>
            <person name="Meier V. D."/>
        </authorList>
    </citation>
    <scope>NUCLEOTIDE SEQUENCE</scope>
    <source>
        <strain evidence="4">AVDCRST_MAG86</strain>
    </source>
</reference>
<proteinExistence type="predicted"/>
<dbReference type="InterPro" id="IPR000683">
    <property type="entry name" value="Gfo/Idh/MocA-like_OxRdtase_N"/>
</dbReference>
<dbReference type="InterPro" id="IPR055170">
    <property type="entry name" value="GFO_IDH_MocA-like_dom"/>
</dbReference>
<name>A0A6J4V790_9DEIN</name>
<dbReference type="SUPFAM" id="SSF55347">
    <property type="entry name" value="Glyceraldehyde-3-phosphate dehydrogenase-like, C-terminal domain"/>
    <property type="match status" value="1"/>
</dbReference>
<dbReference type="Gene3D" id="3.30.360.10">
    <property type="entry name" value="Dihydrodipicolinate Reductase, domain 2"/>
    <property type="match status" value="1"/>
</dbReference>
<evidence type="ECO:0000259" key="3">
    <source>
        <dbReference type="Pfam" id="PF22725"/>
    </source>
</evidence>
<dbReference type="InterPro" id="IPR036291">
    <property type="entry name" value="NAD(P)-bd_dom_sf"/>
</dbReference>
<dbReference type="GO" id="GO:0000166">
    <property type="term" value="F:nucleotide binding"/>
    <property type="evidence" value="ECO:0007669"/>
    <property type="project" value="InterPro"/>
</dbReference>
<dbReference type="EMBL" id="CADCWP010000101">
    <property type="protein sequence ID" value="CAA9568914.1"/>
    <property type="molecule type" value="Genomic_DNA"/>
</dbReference>
<evidence type="ECO:0000313" key="4">
    <source>
        <dbReference type="EMBL" id="CAA9568914.1"/>
    </source>
</evidence>
<dbReference type="SUPFAM" id="SSF51735">
    <property type="entry name" value="NAD(P)-binding Rossmann-fold domains"/>
    <property type="match status" value="1"/>
</dbReference>
<dbReference type="InterPro" id="IPR050463">
    <property type="entry name" value="Gfo/Idh/MocA_oxidrdct_glycsds"/>
</dbReference>
<dbReference type="AlphaFoldDB" id="A0A6J4V790"/>
<feature type="domain" description="GFO/IDH/MocA-like oxidoreductase" evidence="3">
    <location>
        <begin position="142"/>
        <end position="266"/>
    </location>
</feature>
<dbReference type="Pfam" id="PF01408">
    <property type="entry name" value="GFO_IDH_MocA"/>
    <property type="match status" value="1"/>
</dbReference>